<feature type="region of interest" description="Disordered" evidence="1">
    <location>
        <begin position="318"/>
        <end position="360"/>
    </location>
</feature>
<name>A8NQW1_COPC7</name>
<keyword evidence="2" id="KW-0732">Signal</keyword>
<feature type="domain" description="FAS1" evidence="3">
    <location>
        <begin position="187"/>
        <end position="315"/>
    </location>
</feature>
<keyword evidence="5" id="KW-1185">Reference proteome</keyword>
<dbReference type="EMBL" id="AACS02000008">
    <property type="protein sequence ID" value="EAU86128.1"/>
    <property type="molecule type" value="Genomic_DNA"/>
</dbReference>
<dbReference type="FunFam" id="2.30.180.10:FF:000032">
    <property type="entry name" value="Fasciclin domain-containing protein, putative"/>
    <property type="match status" value="1"/>
</dbReference>
<feature type="domain" description="FAS1" evidence="3">
    <location>
        <begin position="23"/>
        <end position="185"/>
    </location>
</feature>
<feature type="signal peptide" evidence="2">
    <location>
        <begin position="1"/>
        <end position="23"/>
    </location>
</feature>
<dbReference type="VEuPathDB" id="FungiDB:CC1G_03339"/>
<dbReference type="OMA" id="DIMFNGG"/>
<accession>A8NQW1</accession>
<sequence length="381" mass="38915">MVRYTSSAALFLLSLYSPLQVSAQSLASAVSSRPELSTFLTVVSSFPDLVESVSSSGGTILAPSNNAFSSFLEAANLGPEGLAAVPESTVRSLLTYHVLPETLRSTDLVVRGGAVAETALSDNEEFANLDGDPNVVFASAFGSAGLDEGNVGTLRIYSGAGNPANVSSADIEFDNGVIHVIESVLNLPQTPSKTAEAAALSVLISALESTNLTSTVDSTPKLTILAPTDDAFAALGIDLSSLSTDELAEILKYHVIVGAVGYSTVLEDGEEYETLSGETVTVRKQDGQVWVNDVAVAQANVILSNGVAHVLSGVLVPPTDGSPNGSSSTSRPASSRTATASNSNPTGDADESEEEDSSAATVSMGAQVVVAVVTVLGFLAA</sequence>
<proteinExistence type="predicted"/>
<dbReference type="eggNOG" id="KOG1437">
    <property type="taxonomic scope" value="Eukaryota"/>
</dbReference>
<dbReference type="Proteomes" id="UP000001861">
    <property type="component" value="Unassembled WGS sequence"/>
</dbReference>
<evidence type="ECO:0000256" key="1">
    <source>
        <dbReference type="SAM" id="MobiDB-lite"/>
    </source>
</evidence>
<dbReference type="PANTHER" id="PTHR10900:SF77">
    <property type="entry name" value="FI19380P1"/>
    <property type="match status" value="1"/>
</dbReference>
<dbReference type="SUPFAM" id="SSF82153">
    <property type="entry name" value="FAS1 domain"/>
    <property type="match status" value="2"/>
</dbReference>
<dbReference type="InParanoid" id="A8NQW1"/>
<evidence type="ECO:0000313" key="5">
    <source>
        <dbReference type="Proteomes" id="UP000001861"/>
    </source>
</evidence>
<evidence type="ECO:0000259" key="3">
    <source>
        <dbReference type="PROSITE" id="PS50213"/>
    </source>
</evidence>
<feature type="chain" id="PRO_5002727356" description="FAS1 domain-containing protein" evidence="2">
    <location>
        <begin position="24"/>
        <end position="381"/>
    </location>
</feature>
<feature type="compositionally biased region" description="Acidic residues" evidence="1">
    <location>
        <begin position="348"/>
        <end position="357"/>
    </location>
</feature>
<dbReference type="SMART" id="SM00554">
    <property type="entry name" value="FAS1"/>
    <property type="match status" value="2"/>
</dbReference>
<dbReference type="RefSeq" id="XP_001835557.1">
    <property type="nucleotide sequence ID" value="XM_001835505.2"/>
</dbReference>
<dbReference type="PROSITE" id="PS50213">
    <property type="entry name" value="FAS1"/>
    <property type="match status" value="2"/>
</dbReference>
<dbReference type="OrthoDB" id="286301at2759"/>
<evidence type="ECO:0000256" key="2">
    <source>
        <dbReference type="SAM" id="SignalP"/>
    </source>
</evidence>
<dbReference type="InterPro" id="IPR050904">
    <property type="entry name" value="Adhesion/Biosynth-related"/>
</dbReference>
<dbReference type="PANTHER" id="PTHR10900">
    <property type="entry name" value="PERIOSTIN-RELATED"/>
    <property type="match status" value="1"/>
</dbReference>
<dbReference type="STRING" id="240176.A8NQW1"/>
<dbReference type="AlphaFoldDB" id="A8NQW1"/>
<dbReference type="GO" id="GO:0005615">
    <property type="term" value="C:extracellular space"/>
    <property type="evidence" value="ECO:0007669"/>
    <property type="project" value="TreeGrafter"/>
</dbReference>
<evidence type="ECO:0000313" key="4">
    <source>
        <dbReference type="EMBL" id="EAU86128.1"/>
    </source>
</evidence>
<dbReference type="GeneID" id="6012089"/>
<reference evidence="4 5" key="1">
    <citation type="journal article" date="2010" name="Proc. Natl. Acad. Sci. U.S.A.">
        <title>Insights into evolution of multicellular fungi from the assembled chromosomes of the mushroom Coprinopsis cinerea (Coprinus cinereus).</title>
        <authorList>
            <person name="Stajich J.E."/>
            <person name="Wilke S.K."/>
            <person name="Ahren D."/>
            <person name="Au C.H."/>
            <person name="Birren B.W."/>
            <person name="Borodovsky M."/>
            <person name="Burns C."/>
            <person name="Canback B."/>
            <person name="Casselton L.A."/>
            <person name="Cheng C.K."/>
            <person name="Deng J."/>
            <person name="Dietrich F.S."/>
            <person name="Fargo D.C."/>
            <person name="Farman M.L."/>
            <person name="Gathman A.C."/>
            <person name="Goldberg J."/>
            <person name="Guigo R."/>
            <person name="Hoegger P.J."/>
            <person name="Hooker J.B."/>
            <person name="Huggins A."/>
            <person name="James T.Y."/>
            <person name="Kamada T."/>
            <person name="Kilaru S."/>
            <person name="Kodira C."/>
            <person name="Kues U."/>
            <person name="Kupfer D."/>
            <person name="Kwan H.S."/>
            <person name="Lomsadze A."/>
            <person name="Li W."/>
            <person name="Lilly W.W."/>
            <person name="Ma L.J."/>
            <person name="Mackey A.J."/>
            <person name="Manning G."/>
            <person name="Martin F."/>
            <person name="Muraguchi H."/>
            <person name="Natvig D.O."/>
            <person name="Palmerini H."/>
            <person name="Ramesh M.A."/>
            <person name="Rehmeyer C.J."/>
            <person name="Roe B.A."/>
            <person name="Shenoy N."/>
            <person name="Stanke M."/>
            <person name="Ter-Hovhannisyan V."/>
            <person name="Tunlid A."/>
            <person name="Velagapudi R."/>
            <person name="Vision T.J."/>
            <person name="Zeng Q."/>
            <person name="Zolan M.E."/>
            <person name="Pukkila P.J."/>
        </authorList>
    </citation>
    <scope>NUCLEOTIDE SEQUENCE [LARGE SCALE GENOMIC DNA]</scope>
    <source>
        <strain evidence="5">Okayama-7 / 130 / ATCC MYA-4618 / FGSC 9003</strain>
    </source>
</reference>
<dbReference type="GO" id="GO:0000329">
    <property type="term" value="C:fungal-type vacuole membrane"/>
    <property type="evidence" value="ECO:0007669"/>
    <property type="project" value="TreeGrafter"/>
</dbReference>
<dbReference type="KEGG" id="cci:CC1G_03339"/>
<protein>
    <recommendedName>
        <fullName evidence="3">FAS1 domain-containing protein</fullName>
    </recommendedName>
</protein>
<dbReference type="Gene3D" id="2.30.180.10">
    <property type="entry name" value="FAS1 domain"/>
    <property type="match status" value="2"/>
</dbReference>
<dbReference type="Pfam" id="PF02469">
    <property type="entry name" value="Fasciclin"/>
    <property type="match status" value="2"/>
</dbReference>
<organism evidence="4 5">
    <name type="scientific">Coprinopsis cinerea (strain Okayama-7 / 130 / ATCC MYA-4618 / FGSC 9003)</name>
    <name type="common">Inky cap fungus</name>
    <name type="synonym">Hormographiella aspergillata</name>
    <dbReference type="NCBI Taxonomy" id="240176"/>
    <lineage>
        <taxon>Eukaryota</taxon>
        <taxon>Fungi</taxon>
        <taxon>Dikarya</taxon>
        <taxon>Basidiomycota</taxon>
        <taxon>Agaricomycotina</taxon>
        <taxon>Agaricomycetes</taxon>
        <taxon>Agaricomycetidae</taxon>
        <taxon>Agaricales</taxon>
        <taxon>Agaricineae</taxon>
        <taxon>Psathyrellaceae</taxon>
        <taxon>Coprinopsis</taxon>
    </lineage>
</organism>
<dbReference type="InterPro" id="IPR000782">
    <property type="entry name" value="FAS1_domain"/>
</dbReference>
<comment type="caution">
    <text evidence="4">The sequence shown here is derived from an EMBL/GenBank/DDBJ whole genome shotgun (WGS) entry which is preliminary data.</text>
</comment>
<dbReference type="GO" id="GO:0016236">
    <property type="term" value="P:macroautophagy"/>
    <property type="evidence" value="ECO:0007669"/>
    <property type="project" value="TreeGrafter"/>
</dbReference>
<gene>
    <name evidence="4" type="ORF">CC1G_03339</name>
</gene>
<feature type="compositionally biased region" description="Low complexity" evidence="1">
    <location>
        <begin position="321"/>
        <end position="345"/>
    </location>
</feature>
<dbReference type="InterPro" id="IPR036378">
    <property type="entry name" value="FAS1_dom_sf"/>
</dbReference>